<organism evidence="2 3">
    <name type="scientific">Arcticibacter tournemirensis</name>
    <dbReference type="NCBI Taxonomy" id="699437"/>
    <lineage>
        <taxon>Bacteria</taxon>
        <taxon>Pseudomonadati</taxon>
        <taxon>Bacteroidota</taxon>
        <taxon>Sphingobacteriia</taxon>
        <taxon>Sphingobacteriales</taxon>
        <taxon>Sphingobacteriaceae</taxon>
        <taxon>Arcticibacter</taxon>
    </lineage>
</organism>
<comment type="caution">
    <text evidence="2">The sequence shown here is derived from an EMBL/GenBank/DDBJ whole genome shotgun (WGS) entry which is preliminary data.</text>
</comment>
<dbReference type="AlphaFoldDB" id="A0A5M9H677"/>
<sequence>MKSLNKCVFFLLVFSMPALITKAQEIGLNFNHNPENISLEYVKKTGVHWIRTTPRILDYVEGRMDAKSDSAIQKVVEAGKLGYKIAFGFRWDFNRRKLALPAPGSNREAEYFKTMDEILDRVGPYIQIFKLGNEPNLETIESDLQYDSQHKVPLVEFNKSQLQHVLQYYRKHPQWKKPQIYTGSLPALFETSQQEKPGVFELIKFTQSNPEIMGLAIHLHIADTLEIPQALKFVRSIMPAKPIIVPEFSLFRLYNNHLKDEIGSGSTGKAFVLKFNYPDNITVSEWLTMVNAGKIPVSQFREMFDSQSWYPRHYLKTYQRYYKEYGVVLATYPLFQQGYAKIVTPKSESWFLNPIYLNKSYGVSENGEVEKNPLSFYDFMDWVKHKN</sequence>
<keyword evidence="1" id="KW-0732">Signal</keyword>
<dbReference type="Proteomes" id="UP000322918">
    <property type="component" value="Unassembled WGS sequence"/>
</dbReference>
<feature type="chain" id="PRO_5024325920" evidence="1">
    <location>
        <begin position="24"/>
        <end position="387"/>
    </location>
</feature>
<feature type="signal peptide" evidence="1">
    <location>
        <begin position="1"/>
        <end position="23"/>
    </location>
</feature>
<proteinExistence type="predicted"/>
<accession>A0A5M9H677</accession>
<evidence type="ECO:0000313" key="3">
    <source>
        <dbReference type="Proteomes" id="UP000322918"/>
    </source>
</evidence>
<dbReference type="RefSeq" id="WP_141815754.1">
    <property type="nucleotide sequence ID" value="NZ_VFPL01000001.1"/>
</dbReference>
<protein>
    <submittedName>
        <fullName evidence="2">Uncharacterized protein</fullName>
    </submittedName>
</protein>
<name>A0A5M9H677_9SPHI</name>
<reference evidence="2 3" key="1">
    <citation type="submission" date="2019-09" db="EMBL/GenBank/DDBJ databases">
        <title>Pararcticibacter amylolyticus gen. nov., sp. nov., isolated from a rottenly hemp rope, and reclassification of Pedobacter tournemirensis as Pararcticibacter tournemirensis comb. nov.</title>
        <authorList>
            <person name="Cai Y."/>
        </authorList>
    </citation>
    <scope>NUCLEOTIDE SEQUENCE [LARGE SCALE GENOMIC DNA]</scope>
    <source>
        <strain evidence="2 3">TF5-37.2-LB10</strain>
    </source>
</reference>
<gene>
    <name evidence="2" type="ORF">F1649_12085</name>
</gene>
<keyword evidence="3" id="KW-1185">Reference proteome</keyword>
<evidence type="ECO:0000313" key="2">
    <source>
        <dbReference type="EMBL" id="KAA8482442.1"/>
    </source>
</evidence>
<dbReference type="EMBL" id="VWNE01000017">
    <property type="protein sequence ID" value="KAA8482442.1"/>
    <property type="molecule type" value="Genomic_DNA"/>
</dbReference>
<dbReference type="OrthoDB" id="785207at2"/>
<evidence type="ECO:0000256" key="1">
    <source>
        <dbReference type="SAM" id="SignalP"/>
    </source>
</evidence>